<dbReference type="PANTHER" id="PTHR30469:SF15">
    <property type="entry name" value="HLYD FAMILY OF SECRETION PROTEINS"/>
    <property type="match status" value="1"/>
</dbReference>
<dbReference type="Proteomes" id="UP000886657">
    <property type="component" value="Unassembled WGS sequence"/>
</dbReference>
<dbReference type="Gene3D" id="1.10.287.470">
    <property type="entry name" value="Helix hairpin bin"/>
    <property type="match status" value="1"/>
</dbReference>
<dbReference type="GO" id="GO:0015562">
    <property type="term" value="F:efflux transmembrane transporter activity"/>
    <property type="evidence" value="ECO:0007669"/>
    <property type="project" value="TreeGrafter"/>
</dbReference>
<dbReference type="PANTHER" id="PTHR30469">
    <property type="entry name" value="MULTIDRUG RESISTANCE PROTEIN MDTA"/>
    <property type="match status" value="1"/>
</dbReference>
<comment type="similarity">
    <text evidence="1">Belongs to the membrane fusion protein (MFP) (TC 8.A.1) family.</text>
</comment>
<evidence type="ECO:0000259" key="4">
    <source>
        <dbReference type="Pfam" id="PF25954"/>
    </source>
</evidence>
<feature type="domain" description="Multidrug resistance protein MdtA-like alpha-helical hairpin" evidence="2">
    <location>
        <begin position="118"/>
        <end position="179"/>
    </location>
</feature>
<comment type="caution">
    <text evidence="5">The sequence shown here is derived from an EMBL/GenBank/DDBJ whole genome shotgun (WGS) entry which is preliminary data.</text>
</comment>
<organism evidence="5 6">
    <name type="scientific">Candidatus Geothrix skivensis</name>
    <dbReference type="NCBI Taxonomy" id="2954439"/>
    <lineage>
        <taxon>Bacteria</taxon>
        <taxon>Pseudomonadati</taxon>
        <taxon>Acidobacteriota</taxon>
        <taxon>Holophagae</taxon>
        <taxon>Holophagales</taxon>
        <taxon>Holophagaceae</taxon>
        <taxon>Geothrix</taxon>
    </lineage>
</organism>
<evidence type="ECO:0000313" key="6">
    <source>
        <dbReference type="Proteomes" id="UP000886657"/>
    </source>
</evidence>
<dbReference type="Gene3D" id="2.40.30.170">
    <property type="match status" value="1"/>
</dbReference>
<feature type="domain" description="CusB-like beta-barrel" evidence="4">
    <location>
        <begin position="234"/>
        <end position="291"/>
    </location>
</feature>
<dbReference type="NCBIfam" id="TIGR01730">
    <property type="entry name" value="RND_mfp"/>
    <property type="match status" value="1"/>
</dbReference>
<dbReference type="Gene3D" id="2.40.420.20">
    <property type="match status" value="1"/>
</dbReference>
<dbReference type="InterPro" id="IPR058624">
    <property type="entry name" value="MdtA-like_HH"/>
</dbReference>
<name>A0A9D7XJ13_9BACT</name>
<dbReference type="InterPro" id="IPR006143">
    <property type="entry name" value="RND_pump_MFP"/>
</dbReference>
<dbReference type="InterPro" id="IPR058625">
    <property type="entry name" value="MdtA-like_BSH"/>
</dbReference>
<dbReference type="Gene3D" id="2.40.50.100">
    <property type="match status" value="1"/>
</dbReference>
<dbReference type="InterPro" id="IPR058792">
    <property type="entry name" value="Beta-barrel_RND_2"/>
</dbReference>
<evidence type="ECO:0000259" key="2">
    <source>
        <dbReference type="Pfam" id="PF25876"/>
    </source>
</evidence>
<dbReference type="Pfam" id="PF25876">
    <property type="entry name" value="HH_MFP_RND"/>
    <property type="match status" value="1"/>
</dbReference>
<feature type="domain" description="Multidrug resistance protein MdtA-like barrel-sandwich hybrid" evidence="3">
    <location>
        <begin position="66"/>
        <end position="229"/>
    </location>
</feature>
<accession>A0A9D7XJ13</accession>
<dbReference type="Pfam" id="PF25917">
    <property type="entry name" value="BSH_RND"/>
    <property type="match status" value="1"/>
</dbReference>
<dbReference type="SUPFAM" id="SSF111369">
    <property type="entry name" value="HlyD-like secretion proteins"/>
    <property type="match status" value="1"/>
</dbReference>
<sequence>MNLPEFTQKPLFRRLVMVPPGLLLLVLGARFLVPVDALGATVNWGPVSMDVRGTGTLESVQEVPLAFKVGGRILELPLDEGSPITKGQVLGRLDPNDLREQLAVAQAARGSAQAGIGKATADLEQALATQARTRSDFKRVQRLQTEGILSRADLDAAQERLKVAEAVVQAVGAAGTQARSGESQAKGTEALQRLAFEEGRLLSPVDGLLTRRLREPGNIVPSGTPVLTVISTRKLWVRAWVDETSLGDLRLGQPAQVALRSHPGQVFPGRVDRIGRQADRQTHELLVDVELLKLPEGFAVGQRADVRISVAGKANTLRVPASFLDQKTRTCSVQKGGRIHRVAVKVGFTGSDFVEIQDGLQAGDQVLRSPEEGKALPSLRRVQVKADI</sequence>
<dbReference type="GO" id="GO:1990281">
    <property type="term" value="C:efflux pump complex"/>
    <property type="evidence" value="ECO:0007669"/>
    <property type="project" value="TreeGrafter"/>
</dbReference>
<dbReference type="Pfam" id="PF25954">
    <property type="entry name" value="Beta-barrel_RND_2"/>
    <property type="match status" value="1"/>
</dbReference>
<reference evidence="5" key="1">
    <citation type="submission" date="2020-10" db="EMBL/GenBank/DDBJ databases">
        <title>Connecting structure to function with the recovery of over 1000 high-quality activated sludge metagenome-assembled genomes encoding full-length rRNA genes using long-read sequencing.</title>
        <authorList>
            <person name="Singleton C.M."/>
            <person name="Petriglieri F."/>
            <person name="Kristensen J.M."/>
            <person name="Kirkegaard R.H."/>
            <person name="Michaelsen T.Y."/>
            <person name="Andersen M.H."/>
            <person name="Karst S.M."/>
            <person name="Dueholm M.S."/>
            <person name="Nielsen P.H."/>
            <person name="Albertsen M."/>
        </authorList>
    </citation>
    <scope>NUCLEOTIDE SEQUENCE</scope>
    <source>
        <strain evidence="5">Skiv_18-Q3-R9-52_MAXAC.067</strain>
    </source>
</reference>
<evidence type="ECO:0000259" key="3">
    <source>
        <dbReference type="Pfam" id="PF25917"/>
    </source>
</evidence>
<evidence type="ECO:0000256" key="1">
    <source>
        <dbReference type="ARBA" id="ARBA00009477"/>
    </source>
</evidence>
<evidence type="ECO:0000313" key="5">
    <source>
        <dbReference type="EMBL" id="MBK9797253.1"/>
    </source>
</evidence>
<protein>
    <submittedName>
        <fullName evidence="5">Efflux RND transporter periplasmic adaptor subunit</fullName>
    </submittedName>
</protein>
<dbReference type="AlphaFoldDB" id="A0A9D7XJ13"/>
<dbReference type="EMBL" id="JADKIO010000009">
    <property type="protein sequence ID" value="MBK9797253.1"/>
    <property type="molecule type" value="Genomic_DNA"/>
</dbReference>
<gene>
    <name evidence="5" type="ORF">IPP58_12310</name>
</gene>
<proteinExistence type="inferred from homology"/>